<accession>A0A2M7VE16</accession>
<reference evidence="13" key="1">
    <citation type="submission" date="2017-09" db="EMBL/GenBank/DDBJ databases">
        <title>Depth-based differentiation of microbial function through sediment-hosted aquifers and enrichment of novel symbionts in the deep terrestrial subsurface.</title>
        <authorList>
            <person name="Probst A.J."/>
            <person name="Ladd B."/>
            <person name="Jarett J.K."/>
            <person name="Geller-Mcgrath D.E."/>
            <person name="Sieber C.M.K."/>
            <person name="Emerson J.B."/>
            <person name="Anantharaman K."/>
            <person name="Thomas B.C."/>
            <person name="Malmstrom R."/>
            <person name="Stieglmeier M."/>
            <person name="Klingl A."/>
            <person name="Woyke T."/>
            <person name="Ryan C.M."/>
            <person name="Banfield J.F."/>
        </authorList>
    </citation>
    <scope>NUCLEOTIDE SEQUENCE [LARGE SCALE GENOMIC DNA]</scope>
</reference>
<sequence>MQDKKIVNRSRIWLGFGGIILLVTIGVMVIYPALPDYLPGTTYFNKFKPHLGLDLQGGAHLVYQADLSKIDQGDSTEAMAGVRDVIERRVNAFGVSEPIVQTSGSNRLIIELAGVFDVKQAIKQIGETPLLEFKERNEKANQPVVITAEQQKVMDEFNAKALTNANGLLQQVIAGADFGALAEKNSEDTGSATQKGDLGFAARGKYVPEFEKALWELKDGQVTGQLVKTQFGFHIIKRIATRNQDNQEEVQASHILIKTIAADNIAPPESEWINTKLTGKNLKKAEVVFDQNNGQPTVSLVFDDAGKQLFAEITQRNVGKPVAIFLDGIPISTPTVQEEITQGEARITGKFNVNEAKLLSQRLNAGALPVPITLISQQTIGPSLGQVSLNKSVIAGLIGLLMVAIFMIIFYRLPGLLAVISLLIYTVISLAIFEIWPITLTLAGITGFILSIGMAVDANVLIFERMKEELRLNKPLGTAVEEGFWRAWSSIKDSNISSLITCLILAWFGTSLIKGFAITLAIGILVSMFSAITVTRTFLRLIVKKHNYRWLWLFSVKINSKSND</sequence>
<dbReference type="InterPro" id="IPR048634">
    <property type="entry name" value="SecD_SecF_C"/>
</dbReference>
<dbReference type="PANTHER" id="PTHR30081:SF1">
    <property type="entry name" value="PROTEIN TRANSLOCASE SUBUNIT SECD"/>
    <property type="match status" value="1"/>
</dbReference>
<dbReference type="GO" id="GO:0006605">
    <property type="term" value="P:protein targeting"/>
    <property type="evidence" value="ECO:0007669"/>
    <property type="project" value="UniProtKB-UniRule"/>
</dbReference>
<dbReference type="SUPFAM" id="SSF54534">
    <property type="entry name" value="FKBP-like"/>
    <property type="match status" value="1"/>
</dbReference>
<keyword evidence="10" id="KW-0413">Isomerase</keyword>
<dbReference type="InterPro" id="IPR022813">
    <property type="entry name" value="SecD/SecF_arch_bac"/>
</dbReference>
<dbReference type="GO" id="GO:0005886">
    <property type="term" value="C:plasma membrane"/>
    <property type="evidence" value="ECO:0007669"/>
    <property type="project" value="UniProtKB-SubCell"/>
</dbReference>
<dbReference type="Gene3D" id="3.30.1360.200">
    <property type="match status" value="1"/>
</dbReference>
<dbReference type="Pfam" id="PF22599">
    <property type="entry name" value="SecDF_P1_head"/>
    <property type="match status" value="1"/>
</dbReference>
<dbReference type="PROSITE" id="PS50198">
    <property type="entry name" value="PPIC_PPIASE_2"/>
    <property type="match status" value="1"/>
</dbReference>
<evidence type="ECO:0000256" key="2">
    <source>
        <dbReference type="ARBA" id="ARBA00022448"/>
    </source>
</evidence>
<dbReference type="Pfam" id="PF02355">
    <property type="entry name" value="SecD_SecF_C"/>
    <property type="match status" value="1"/>
</dbReference>
<keyword evidence="8 9" id="KW-0472">Membrane</keyword>
<dbReference type="PANTHER" id="PTHR30081">
    <property type="entry name" value="PROTEIN-EXPORT MEMBRANE PROTEIN SEC"/>
    <property type="match status" value="1"/>
</dbReference>
<dbReference type="PRINTS" id="PR00702">
    <property type="entry name" value="ACRIFLAVINRP"/>
</dbReference>
<feature type="transmembrane region" description="Helical" evidence="9">
    <location>
        <begin position="516"/>
        <end position="539"/>
    </location>
</feature>
<keyword evidence="3 9" id="KW-1003">Cell membrane</keyword>
<keyword evidence="6 9" id="KW-1133">Transmembrane helix</keyword>
<keyword evidence="7 9" id="KW-0811">Translocation</keyword>
<organism evidence="12 13">
    <name type="scientific">Candidatus Komeilibacteria bacterium CG_4_10_14_0_2_um_filter_37_10</name>
    <dbReference type="NCBI Taxonomy" id="1974470"/>
    <lineage>
        <taxon>Bacteria</taxon>
        <taxon>Candidatus Komeiliibacteriota</taxon>
    </lineage>
</organism>
<keyword evidence="10" id="KW-0697">Rotamase</keyword>
<dbReference type="InterPro" id="IPR048631">
    <property type="entry name" value="SecD_1st"/>
</dbReference>
<feature type="transmembrane region" description="Helical" evidence="9">
    <location>
        <begin position="494"/>
        <end position="510"/>
    </location>
</feature>
<feature type="domain" description="PpiC" evidence="11">
    <location>
        <begin position="136"/>
        <end position="240"/>
    </location>
</feature>
<dbReference type="Gene3D" id="3.30.70.3400">
    <property type="match status" value="1"/>
</dbReference>
<dbReference type="InterPro" id="IPR000297">
    <property type="entry name" value="PPIase_PpiC"/>
</dbReference>
<gene>
    <name evidence="9 12" type="primary">secD</name>
    <name evidence="12" type="ORF">COX77_04230</name>
</gene>
<evidence type="ECO:0000313" key="12">
    <source>
        <dbReference type="EMBL" id="PIZ98539.1"/>
    </source>
</evidence>
<dbReference type="Pfam" id="PF21760">
    <property type="entry name" value="SecD_1st"/>
    <property type="match status" value="1"/>
</dbReference>
<evidence type="ECO:0000256" key="9">
    <source>
        <dbReference type="HAMAP-Rule" id="MF_01463"/>
    </source>
</evidence>
<dbReference type="InterPro" id="IPR001036">
    <property type="entry name" value="Acrflvin-R"/>
</dbReference>
<dbReference type="InterPro" id="IPR005791">
    <property type="entry name" value="SecD"/>
</dbReference>
<dbReference type="EMBL" id="PFPO01000082">
    <property type="protein sequence ID" value="PIZ98539.1"/>
    <property type="molecule type" value="Genomic_DNA"/>
</dbReference>
<dbReference type="InterPro" id="IPR054384">
    <property type="entry name" value="SecDF_P1_head"/>
</dbReference>
<proteinExistence type="inferred from homology"/>
<keyword evidence="2 9" id="KW-0813">Transport</keyword>
<comment type="caution">
    <text evidence="12">The sequence shown here is derived from an EMBL/GenBank/DDBJ whole genome shotgun (WGS) entry which is preliminary data.</text>
</comment>
<comment type="subunit">
    <text evidence="9">Forms a complex with SecF. Part of the essential Sec protein translocation apparatus which comprises SecA, SecYEG and auxiliary proteins SecDF. Other proteins may also be involved.</text>
</comment>
<dbReference type="SUPFAM" id="SSF82866">
    <property type="entry name" value="Multidrug efflux transporter AcrB transmembrane domain"/>
    <property type="match status" value="1"/>
</dbReference>
<dbReference type="GO" id="GO:0065002">
    <property type="term" value="P:intracellular protein transmembrane transport"/>
    <property type="evidence" value="ECO:0007669"/>
    <property type="project" value="UniProtKB-UniRule"/>
</dbReference>
<evidence type="ECO:0000256" key="1">
    <source>
        <dbReference type="ARBA" id="ARBA00004651"/>
    </source>
</evidence>
<dbReference type="Proteomes" id="UP000230405">
    <property type="component" value="Unassembled WGS sequence"/>
</dbReference>
<feature type="transmembrane region" description="Helical" evidence="9">
    <location>
        <begin position="416"/>
        <end position="436"/>
    </location>
</feature>
<keyword evidence="4 9" id="KW-0812">Transmembrane</keyword>
<dbReference type="GO" id="GO:0043952">
    <property type="term" value="P:protein transport by the Sec complex"/>
    <property type="evidence" value="ECO:0007669"/>
    <property type="project" value="UniProtKB-UniRule"/>
</dbReference>
<evidence type="ECO:0000256" key="7">
    <source>
        <dbReference type="ARBA" id="ARBA00023010"/>
    </source>
</evidence>
<feature type="transmembrane region" description="Helical" evidence="9">
    <location>
        <begin position="442"/>
        <end position="463"/>
    </location>
</feature>
<evidence type="ECO:0000256" key="8">
    <source>
        <dbReference type="ARBA" id="ARBA00023136"/>
    </source>
</evidence>
<dbReference type="Gene3D" id="3.10.50.40">
    <property type="match status" value="1"/>
</dbReference>
<evidence type="ECO:0000256" key="6">
    <source>
        <dbReference type="ARBA" id="ARBA00022989"/>
    </source>
</evidence>
<dbReference type="Gene3D" id="1.20.1640.10">
    <property type="entry name" value="Multidrug efflux transporter AcrB transmembrane domain"/>
    <property type="match status" value="1"/>
</dbReference>
<comment type="subcellular location">
    <subcellularLocation>
        <location evidence="1 9">Cell membrane</location>
        <topology evidence="1 9">Multi-pass membrane protein</topology>
    </subcellularLocation>
</comment>
<dbReference type="NCBIfam" id="TIGR01129">
    <property type="entry name" value="secD"/>
    <property type="match status" value="1"/>
</dbReference>
<dbReference type="GO" id="GO:0015450">
    <property type="term" value="F:protein-transporting ATPase activity"/>
    <property type="evidence" value="ECO:0007669"/>
    <property type="project" value="InterPro"/>
</dbReference>
<comment type="similarity">
    <text evidence="9">Belongs to the SecD/SecF family. SecD subfamily.</text>
</comment>
<name>A0A2M7VE16_9BACT</name>
<keyword evidence="5 9" id="KW-0653">Protein transport</keyword>
<evidence type="ECO:0000256" key="10">
    <source>
        <dbReference type="PROSITE-ProRule" id="PRU00278"/>
    </source>
</evidence>
<evidence type="ECO:0000313" key="13">
    <source>
        <dbReference type="Proteomes" id="UP000230405"/>
    </source>
</evidence>
<dbReference type="HAMAP" id="MF_01463_B">
    <property type="entry name" value="SecD_B"/>
    <property type="match status" value="1"/>
</dbReference>
<feature type="transmembrane region" description="Helical" evidence="9">
    <location>
        <begin position="393"/>
        <end position="411"/>
    </location>
</feature>
<dbReference type="NCBIfam" id="TIGR00916">
    <property type="entry name" value="2A0604s01"/>
    <property type="match status" value="1"/>
</dbReference>
<evidence type="ECO:0000259" key="11">
    <source>
        <dbReference type="PROSITE" id="PS50198"/>
    </source>
</evidence>
<dbReference type="InterPro" id="IPR055344">
    <property type="entry name" value="SecD_SecF_C_bact"/>
</dbReference>
<evidence type="ECO:0000256" key="3">
    <source>
        <dbReference type="ARBA" id="ARBA00022475"/>
    </source>
</evidence>
<dbReference type="GO" id="GO:0003755">
    <property type="term" value="F:peptidyl-prolyl cis-trans isomerase activity"/>
    <property type="evidence" value="ECO:0007669"/>
    <property type="project" value="UniProtKB-KW"/>
</dbReference>
<dbReference type="InterPro" id="IPR046357">
    <property type="entry name" value="PPIase_dom_sf"/>
</dbReference>
<dbReference type="FunFam" id="1.20.1640.10:FF:000004">
    <property type="entry name" value="Protein translocase subunit SecD"/>
    <property type="match status" value="1"/>
</dbReference>
<feature type="transmembrane region" description="Helical" evidence="9">
    <location>
        <begin position="12"/>
        <end position="34"/>
    </location>
</feature>
<protein>
    <recommendedName>
        <fullName evidence="9">Protein translocase subunit SecD</fullName>
    </recommendedName>
</protein>
<evidence type="ECO:0000256" key="4">
    <source>
        <dbReference type="ARBA" id="ARBA00022692"/>
    </source>
</evidence>
<dbReference type="AlphaFoldDB" id="A0A2M7VE16"/>
<dbReference type="Pfam" id="PF00639">
    <property type="entry name" value="Rotamase"/>
    <property type="match status" value="1"/>
</dbReference>
<evidence type="ECO:0000256" key="5">
    <source>
        <dbReference type="ARBA" id="ARBA00022927"/>
    </source>
</evidence>
<comment type="function">
    <text evidence="9">Part of the Sec protein translocase complex. Interacts with the SecYEG preprotein conducting channel. SecDF uses the proton motive force (PMF) to complete protein translocation after the ATP-dependent function of SecA.</text>
</comment>